<proteinExistence type="predicted"/>
<keyword evidence="2" id="KW-1133">Transmembrane helix</keyword>
<accession>A0A2S4Q1P1</accession>
<dbReference type="PIRSF" id="PIRSF029187">
    <property type="entry name" value="Shr3_AAP_chap"/>
    <property type="match status" value="1"/>
</dbReference>
<keyword evidence="2" id="KW-0472">Membrane</keyword>
<dbReference type="GO" id="GO:0005789">
    <property type="term" value="C:endoplasmic reticulum membrane"/>
    <property type="evidence" value="ECO:0007669"/>
    <property type="project" value="TreeGrafter"/>
</dbReference>
<dbReference type="GO" id="GO:0051082">
    <property type="term" value="F:unfolded protein binding"/>
    <property type="evidence" value="ECO:0007669"/>
    <property type="project" value="TreeGrafter"/>
</dbReference>
<feature type="transmembrane region" description="Helical" evidence="2">
    <location>
        <begin position="111"/>
        <end position="133"/>
    </location>
</feature>
<dbReference type="Proteomes" id="UP000237438">
    <property type="component" value="Unassembled WGS sequence"/>
</dbReference>
<evidence type="ECO:0000256" key="1">
    <source>
        <dbReference type="SAM" id="MobiDB-lite"/>
    </source>
</evidence>
<keyword evidence="4" id="KW-1185">Reference proteome</keyword>
<feature type="region of interest" description="Disordered" evidence="1">
    <location>
        <begin position="208"/>
        <end position="229"/>
    </location>
</feature>
<comment type="caution">
    <text evidence="3">The sequence shown here is derived from an EMBL/GenBank/DDBJ whole genome shotgun (WGS) entry which is preliminary data.</text>
</comment>
<dbReference type="OrthoDB" id="5229808at2759"/>
<feature type="transmembrane region" description="Helical" evidence="2">
    <location>
        <begin position="83"/>
        <end position="104"/>
    </location>
</feature>
<dbReference type="EMBL" id="PEDP01000019">
    <property type="protein sequence ID" value="POS88219.1"/>
    <property type="molecule type" value="Genomic_DNA"/>
</dbReference>
<dbReference type="PANTHER" id="PTHR28228">
    <property type="entry name" value="SECRETORY COMPONENT PROTEIN SHR3"/>
    <property type="match status" value="1"/>
</dbReference>
<dbReference type="AlphaFoldDB" id="A0A2S4Q1P1"/>
<reference evidence="3 4" key="1">
    <citation type="submission" date="2017-10" db="EMBL/GenBank/DDBJ databases">
        <title>Development of genomic resources for the powdery mildew, Erysiphe pulchra.</title>
        <authorList>
            <person name="Wadl P.A."/>
            <person name="Mack B.M."/>
            <person name="Moore G."/>
            <person name="Beltz S.B."/>
        </authorList>
    </citation>
    <scope>NUCLEOTIDE SEQUENCE [LARGE SCALE GENOMIC DNA]</scope>
    <source>
        <strain evidence="3">Cflorida</strain>
    </source>
</reference>
<feature type="transmembrane region" description="Helical" evidence="2">
    <location>
        <begin position="163"/>
        <end position="181"/>
    </location>
</feature>
<keyword evidence="2" id="KW-0812">Transmembrane</keyword>
<name>A0A2S4Q1P1_9PEZI</name>
<sequence>MPETSKNSPSSYELPRGYSGNGGRGVSSFATFMIISPVCFFLGILFSALPYDYPLLWTSDVTPDAYYDQLETHLKFIHASPPLISRMLHIAIGIGFFGLFIKLFKPSEANLLFDGASLVLYVVAVVVYISNIVKGLRIVTNGSYGADENDPNLAIGRVDSLKVLAASNTILALMLVGILVLQAGEWYAERKDHDETAKFVKDEMKVLASKGQRSLSISHTTKSHSKKKQ</sequence>
<gene>
    <name evidence="3" type="ORF">EPUL_000799</name>
</gene>
<evidence type="ECO:0008006" key="5">
    <source>
        <dbReference type="Google" id="ProtNLM"/>
    </source>
</evidence>
<dbReference type="GO" id="GO:0006888">
    <property type="term" value="P:endoplasmic reticulum to Golgi vesicle-mediated transport"/>
    <property type="evidence" value="ECO:0007669"/>
    <property type="project" value="TreeGrafter"/>
</dbReference>
<evidence type="ECO:0000313" key="4">
    <source>
        <dbReference type="Proteomes" id="UP000237438"/>
    </source>
</evidence>
<dbReference type="PANTHER" id="PTHR28228:SF1">
    <property type="entry name" value="SECRETORY COMPONENT PROTEIN SHR3"/>
    <property type="match status" value="1"/>
</dbReference>
<dbReference type="SMART" id="SM00786">
    <property type="entry name" value="SHR3_chaperone"/>
    <property type="match status" value="1"/>
</dbReference>
<protein>
    <recommendedName>
        <fullName evidence="5">Secretory component protein SHR3</fullName>
    </recommendedName>
</protein>
<evidence type="ECO:0000256" key="2">
    <source>
        <dbReference type="SAM" id="Phobius"/>
    </source>
</evidence>
<dbReference type="Pfam" id="PF08229">
    <property type="entry name" value="SHR3_chaperone"/>
    <property type="match status" value="1"/>
</dbReference>
<feature type="transmembrane region" description="Helical" evidence="2">
    <location>
        <begin position="26"/>
        <end position="49"/>
    </location>
</feature>
<dbReference type="InterPro" id="IPR013248">
    <property type="entry name" value="Psh3/Shr3"/>
</dbReference>
<evidence type="ECO:0000313" key="3">
    <source>
        <dbReference type="EMBL" id="POS88219.1"/>
    </source>
</evidence>
<organism evidence="3 4">
    <name type="scientific">Erysiphe pulchra</name>
    <dbReference type="NCBI Taxonomy" id="225359"/>
    <lineage>
        <taxon>Eukaryota</taxon>
        <taxon>Fungi</taxon>
        <taxon>Dikarya</taxon>
        <taxon>Ascomycota</taxon>
        <taxon>Pezizomycotina</taxon>
        <taxon>Leotiomycetes</taxon>
        <taxon>Erysiphales</taxon>
        <taxon>Erysiphaceae</taxon>
        <taxon>Erysiphe</taxon>
    </lineage>
</organism>